<keyword evidence="11" id="KW-0275">Fatty acid biosynthesis</keyword>
<comment type="catalytic activity">
    <reaction evidence="16">
        <text>(3Z)-decenoyl-[ACP] + malonyl-[ACP] + H(+) = 3-oxo-(5Z)-dodecenoyl-[ACP] + holo-[ACP] + CO2</text>
        <dbReference type="Rhea" id="RHEA:54940"/>
        <dbReference type="Rhea" id="RHEA-COMP:9623"/>
        <dbReference type="Rhea" id="RHEA-COMP:9685"/>
        <dbReference type="Rhea" id="RHEA-COMP:9927"/>
        <dbReference type="Rhea" id="RHEA-COMP:14042"/>
        <dbReference type="ChEBI" id="CHEBI:15378"/>
        <dbReference type="ChEBI" id="CHEBI:16526"/>
        <dbReference type="ChEBI" id="CHEBI:64479"/>
        <dbReference type="ChEBI" id="CHEBI:78449"/>
        <dbReference type="ChEBI" id="CHEBI:78798"/>
        <dbReference type="ChEBI" id="CHEBI:138410"/>
    </reaction>
    <physiologicalReaction direction="left-to-right" evidence="16">
        <dbReference type="Rhea" id="RHEA:54941"/>
    </physiologicalReaction>
</comment>
<dbReference type="Gene3D" id="3.40.47.10">
    <property type="match status" value="1"/>
</dbReference>
<dbReference type="SUPFAM" id="SSF53901">
    <property type="entry name" value="Thiolase-like"/>
    <property type="match status" value="2"/>
</dbReference>
<reference evidence="20 21" key="1">
    <citation type="submission" date="2018-07" db="EMBL/GenBank/DDBJ databases">
        <title>Dyella monticola sp. nov. and Dyella psychrodurans sp. nov. isolated from monsoon evergreen broad-leaved forest soil of Dinghu Mountain, China.</title>
        <authorList>
            <person name="Gao Z."/>
            <person name="Qiu L."/>
        </authorList>
    </citation>
    <scope>NUCLEOTIDE SEQUENCE [LARGE SCALE GENOMIC DNA]</scope>
    <source>
        <strain evidence="20 21">4MSK11</strain>
    </source>
</reference>
<comment type="catalytic activity">
    <reaction evidence="17">
        <text>a fatty acyl-[ACP] + malonyl-[ACP] + H(+) = a 3-oxoacyl-[ACP] + holo-[ACP] + CO2</text>
        <dbReference type="Rhea" id="RHEA:22836"/>
        <dbReference type="Rhea" id="RHEA-COMP:9623"/>
        <dbReference type="Rhea" id="RHEA-COMP:9685"/>
        <dbReference type="Rhea" id="RHEA-COMP:9916"/>
        <dbReference type="Rhea" id="RHEA-COMP:14125"/>
        <dbReference type="ChEBI" id="CHEBI:15378"/>
        <dbReference type="ChEBI" id="CHEBI:16526"/>
        <dbReference type="ChEBI" id="CHEBI:64479"/>
        <dbReference type="ChEBI" id="CHEBI:78449"/>
        <dbReference type="ChEBI" id="CHEBI:78776"/>
        <dbReference type="ChEBI" id="CHEBI:138651"/>
        <dbReference type="EC" id="2.3.1.41"/>
    </reaction>
    <physiologicalReaction direction="left-to-right" evidence="17">
        <dbReference type="Rhea" id="RHEA:22837"/>
    </physiologicalReaction>
</comment>
<dbReference type="PANTHER" id="PTHR11712:SF306">
    <property type="entry name" value="3-OXOACYL-[ACYL-CARRIER-PROTEIN] SYNTHASE 1"/>
    <property type="match status" value="1"/>
</dbReference>
<keyword evidence="9" id="KW-0276">Fatty acid metabolism</keyword>
<dbReference type="GO" id="GO:0006633">
    <property type="term" value="P:fatty acid biosynthetic process"/>
    <property type="evidence" value="ECO:0007669"/>
    <property type="project" value="UniProtKB-UniPathway"/>
</dbReference>
<dbReference type="InterPro" id="IPR016039">
    <property type="entry name" value="Thiolase-like"/>
</dbReference>
<evidence type="ECO:0000256" key="6">
    <source>
        <dbReference type="ARBA" id="ARBA00022490"/>
    </source>
</evidence>
<dbReference type="AlphaFoldDB" id="A0A370XCS9"/>
<accession>A0A370XCS9</accession>
<evidence type="ECO:0000256" key="1">
    <source>
        <dbReference type="ARBA" id="ARBA00004496"/>
    </source>
</evidence>
<evidence type="ECO:0000256" key="11">
    <source>
        <dbReference type="ARBA" id="ARBA00023160"/>
    </source>
</evidence>
<evidence type="ECO:0000256" key="15">
    <source>
        <dbReference type="ARBA" id="ARBA00042143"/>
    </source>
</evidence>
<evidence type="ECO:0000256" key="13">
    <source>
        <dbReference type="ARBA" id="ARBA00039450"/>
    </source>
</evidence>
<evidence type="ECO:0000256" key="7">
    <source>
        <dbReference type="ARBA" id="ARBA00022516"/>
    </source>
</evidence>
<evidence type="ECO:0000256" key="4">
    <source>
        <dbReference type="ARBA" id="ARBA00011738"/>
    </source>
</evidence>
<dbReference type="EC" id="2.3.1.41" evidence="5"/>
<evidence type="ECO:0000313" key="20">
    <source>
        <dbReference type="EMBL" id="RDS86112.1"/>
    </source>
</evidence>
<dbReference type="InterPro" id="IPR020841">
    <property type="entry name" value="PKS_Beta-ketoAc_synthase_dom"/>
</dbReference>
<comment type="pathway">
    <text evidence="2">Lipid metabolism; fatty acid biosynthesis.</text>
</comment>
<name>A0A370XCS9_9GAMM</name>
<keyword evidence="8 18" id="KW-0808">Transferase</keyword>
<evidence type="ECO:0000256" key="5">
    <source>
        <dbReference type="ARBA" id="ARBA00013191"/>
    </source>
</evidence>
<comment type="similarity">
    <text evidence="3 18">Belongs to the thiolase-like superfamily. Beta-ketoacyl-ACP synthases family.</text>
</comment>
<dbReference type="GO" id="GO:0005829">
    <property type="term" value="C:cytosol"/>
    <property type="evidence" value="ECO:0007669"/>
    <property type="project" value="TreeGrafter"/>
</dbReference>
<evidence type="ECO:0000256" key="17">
    <source>
        <dbReference type="ARBA" id="ARBA00048506"/>
    </source>
</evidence>
<organism evidence="20 21">
    <name type="scientific">Dyella psychrodurans</name>
    <dbReference type="NCBI Taxonomy" id="1927960"/>
    <lineage>
        <taxon>Bacteria</taxon>
        <taxon>Pseudomonadati</taxon>
        <taxon>Pseudomonadota</taxon>
        <taxon>Gammaproteobacteria</taxon>
        <taxon>Lysobacterales</taxon>
        <taxon>Rhodanobacteraceae</taxon>
        <taxon>Dyella</taxon>
    </lineage>
</organism>
<keyword evidence="6" id="KW-0963">Cytoplasm</keyword>
<evidence type="ECO:0000256" key="18">
    <source>
        <dbReference type="RuleBase" id="RU003694"/>
    </source>
</evidence>
<dbReference type="InterPro" id="IPR014031">
    <property type="entry name" value="Ketoacyl_synth_C"/>
</dbReference>
<dbReference type="EMBL" id="QRBF01000001">
    <property type="protein sequence ID" value="RDS86112.1"/>
    <property type="molecule type" value="Genomic_DNA"/>
</dbReference>
<keyword evidence="12" id="KW-0012">Acyltransferase</keyword>
<protein>
    <recommendedName>
        <fullName evidence="13">3-oxoacyl-[acyl-carrier-protein] synthase 1</fullName>
        <ecNumber evidence="5">2.3.1.41</ecNumber>
    </recommendedName>
    <alternativeName>
        <fullName evidence="14">3-oxoacyl-[acyl-carrier-protein] synthase I</fullName>
    </alternativeName>
    <alternativeName>
        <fullName evidence="15">Beta-ketoacyl-ACP synthase I</fullName>
    </alternativeName>
</protein>
<feature type="domain" description="Ketosynthase family 3 (KS3)" evidence="19">
    <location>
        <begin position="2"/>
        <end position="405"/>
    </location>
</feature>
<keyword evidence="7" id="KW-0444">Lipid biosynthesis</keyword>
<evidence type="ECO:0000313" key="21">
    <source>
        <dbReference type="Proteomes" id="UP000255334"/>
    </source>
</evidence>
<comment type="caution">
    <text evidence="20">The sequence shown here is derived from an EMBL/GenBank/DDBJ whole genome shotgun (WGS) entry which is preliminary data.</text>
</comment>
<dbReference type="InterPro" id="IPR018201">
    <property type="entry name" value="Ketoacyl_synth_AS"/>
</dbReference>
<dbReference type="Pfam" id="PF00109">
    <property type="entry name" value="ketoacyl-synt"/>
    <property type="match status" value="1"/>
</dbReference>
<keyword evidence="21" id="KW-1185">Reference proteome</keyword>
<keyword evidence="10" id="KW-0443">Lipid metabolism</keyword>
<dbReference type="SMART" id="SM00825">
    <property type="entry name" value="PKS_KS"/>
    <property type="match status" value="1"/>
</dbReference>
<dbReference type="CDD" id="cd00834">
    <property type="entry name" value="KAS_I_II"/>
    <property type="match status" value="1"/>
</dbReference>
<evidence type="ECO:0000256" key="2">
    <source>
        <dbReference type="ARBA" id="ARBA00005194"/>
    </source>
</evidence>
<dbReference type="InterPro" id="IPR014030">
    <property type="entry name" value="Ketoacyl_synth_N"/>
</dbReference>
<dbReference type="OrthoDB" id="9808669at2"/>
<dbReference type="Pfam" id="PF02801">
    <property type="entry name" value="Ketoacyl-synt_C"/>
    <property type="match status" value="1"/>
</dbReference>
<gene>
    <name evidence="20" type="ORF">DWU99_02245</name>
</gene>
<dbReference type="RefSeq" id="WP_115476363.1">
    <property type="nucleotide sequence ID" value="NZ_QRBF01000001.1"/>
</dbReference>
<dbReference type="PROSITE" id="PS00606">
    <property type="entry name" value="KS3_1"/>
    <property type="match status" value="1"/>
</dbReference>
<dbReference type="UniPathway" id="UPA00094"/>
<evidence type="ECO:0000256" key="12">
    <source>
        <dbReference type="ARBA" id="ARBA00023315"/>
    </source>
</evidence>
<evidence type="ECO:0000256" key="8">
    <source>
        <dbReference type="ARBA" id="ARBA00022679"/>
    </source>
</evidence>
<dbReference type="Proteomes" id="UP000255334">
    <property type="component" value="Unassembled WGS sequence"/>
</dbReference>
<dbReference type="PROSITE" id="PS52004">
    <property type="entry name" value="KS3_2"/>
    <property type="match status" value="1"/>
</dbReference>
<sequence length="408" mass="42259">MMESVVVTGIGLVSTLGHSLPAIADALRMGRSGIIRDDERIALGFRSALTGRIKDFDPAEVLSRVERRSMSEPALYGAVAAIRAIQDASLDRDRLRNAQSGVVIGNDSAADASRVTADATRSDGTTRLLGSAAVIHGMNSSPSMTLSVLFGTQGVCWTMSSACASGANAIGIGGMLIESGQQDIVIVGAVQEINWAGMAGFDALGAFSTWAGDATLASRPFSVDRDGLVPSGGGAVLVLESARHAKSRGARIRAMLRAYAFNSDGNHITSPDGNGAFRCMSSALTQSGLSPGQIDYVNAHATSTVAGDALEAAAIASVFGEFQPAVSSTKGVTGHECWMSGASEVAYSLLMAEHGFIAANKNLLEADPACVGLDLVRETRSVTPQRFLSNSFGFGGTNACLIFEAMNE</sequence>
<evidence type="ECO:0000256" key="10">
    <source>
        <dbReference type="ARBA" id="ARBA00023098"/>
    </source>
</evidence>
<evidence type="ECO:0000256" key="16">
    <source>
        <dbReference type="ARBA" id="ARBA00048121"/>
    </source>
</evidence>
<dbReference type="InterPro" id="IPR000794">
    <property type="entry name" value="Beta-ketoacyl_synthase"/>
</dbReference>
<evidence type="ECO:0000259" key="19">
    <source>
        <dbReference type="PROSITE" id="PS52004"/>
    </source>
</evidence>
<evidence type="ECO:0000256" key="14">
    <source>
        <dbReference type="ARBA" id="ARBA00041620"/>
    </source>
</evidence>
<comment type="subunit">
    <text evidence="4">Homodimer.</text>
</comment>
<comment type="subcellular location">
    <subcellularLocation>
        <location evidence="1">Cytoplasm</location>
    </subcellularLocation>
</comment>
<evidence type="ECO:0000256" key="3">
    <source>
        <dbReference type="ARBA" id="ARBA00008467"/>
    </source>
</evidence>
<dbReference type="GO" id="GO:0004315">
    <property type="term" value="F:3-oxoacyl-[acyl-carrier-protein] synthase activity"/>
    <property type="evidence" value="ECO:0007669"/>
    <property type="project" value="UniProtKB-EC"/>
</dbReference>
<proteinExistence type="inferred from homology"/>
<evidence type="ECO:0000256" key="9">
    <source>
        <dbReference type="ARBA" id="ARBA00022832"/>
    </source>
</evidence>
<dbReference type="PANTHER" id="PTHR11712">
    <property type="entry name" value="POLYKETIDE SYNTHASE-RELATED"/>
    <property type="match status" value="1"/>
</dbReference>